<dbReference type="RefSeq" id="WP_094013200.1">
    <property type="nucleotide sequence ID" value="NZ_NMQW01000002.1"/>
</dbReference>
<dbReference type="Proteomes" id="UP000215509">
    <property type="component" value="Unassembled WGS sequence"/>
</dbReference>
<dbReference type="InterPro" id="IPR004843">
    <property type="entry name" value="Calcineurin-like_PHP"/>
</dbReference>
<dbReference type="PANTHER" id="PTHR43143">
    <property type="entry name" value="METALLOPHOSPHOESTERASE, CALCINEURIN SUPERFAMILY"/>
    <property type="match status" value="1"/>
</dbReference>
<comment type="caution">
    <text evidence="2">The sequence shown here is derived from an EMBL/GenBank/DDBJ whole genome shotgun (WGS) entry which is preliminary data.</text>
</comment>
<dbReference type="EMBL" id="NMQW01000002">
    <property type="protein sequence ID" value="OXM87950.1"/>
    <property type="molecule type" value="Genomic_DNA"/>
</dbReference>
<dbReference type="Pfam" id="PF00149">
    <property type="entry name" value="Metallophos"/>
    <property type="match status" value="1"/>
</dbReference>
<keyword evidence="3" id="KW-1185">Reference proteome</keyword>
<evidence type="ECO:0000313" key="2">
    <source>
        <dbReference type="EMBL" id="OXM87950.1"/>
    </source>
</evidence>
<dbReference type="GO" id="GO:0016787">
    <property type="term" value="F:hydrolase activity"/>
    <property type="evidence" value="ECO:0007669"/>
    <property type="project" value="InterPro"/>
</dbReference>
<name>A0A229UX23_9BACL</name>
<dbReference type="OrthoDB" id="9809781at2"/>
<dbReference type="AlphaFoldDB" id="A0A229UX23"/>
<dbReference type="InterPro" id="IPR029052">
    <property type="entry name" value="Metallo-depent_PP-like"/>
</dbReference>
<dbReference type="PANTHER" id="PTHR43143:SF1">
    <property type="entry name" value="SERINE_THREONINE-PROTEIN PHOSPHATASE CPPED1"/>
    <property type="match status" value="1"/>
</dbReference>
<gene>
    <name evidence="2" type="ORF">CF651_02280</name>
</gene>
<evidence type="ECO:0000313" key="3">
    <source>
        <dbReference type="Proteomes" id="UP000215509"/>
    </source>
</evidence>
<dbReference type="Gene3D" id="3.60.21.10">
    <property type="match status" value="1"/>
</dbReference>
<feature type="domain" description="Calcineurin-like phosphoesterase" evidence="1">
    <location>
        <begin position="62"/>
        <end position="222"/>
    </location>
</feature>
<proteinExistence type="predicted"/>
<organism evidence="2 3">
    <name type="scientific">Paenibacillus rigui</name>
    <dbReference type="NCBI Taxonomy" id="554312"/>
    <lineage>
        <taxon>Bacteria</taxon>
        <taxon>Bacillati</taxon>
        <taxon>Bacillota</taxon>
        <taxon>Bacilli</taxon>
        <taxon>Bacillales</taxon>
        <taxon>Paenibacillaceae</taxon>
        <taxon>Paenibacillus</taxon>
    </lineage>
</organism>
<accession>A0A229UX23</accession>
<reference evidence="2 3" key="1">
    <citation type="submission" date="2017-07" db="EMBL/GenBank/DDBJ databases">
        <title>Genome sequencing and assembly of Paenibacillus rigui.</title>
        <authorList>
            <person name="Mayilraj S."/>
        </authorList>
    </citation>
    <scope>NUCLEOTIDE SEQUENCE [LARGE SCALE GENOMIC DNA]</scope>
    <source>
        <strain evidence="2 3">JCM 16352</strain>
    </source>
</reference>
<evidence type="ECO:0000259" key="1">
    <source>
        <dbReference type="Pfam" id="PF00149"/>
    </source>
</evidence>
<dbReference type="SUPFAM" id="SSF56300">
    <property type="entry name" value="Metallo-dependent phosphatases"/>
    <property type="match status" value="1"/>
</dbReference>
<dbReference type="InterPro" id="IPR051918">
    <property type="entry name" value="STPP_CPPED1"/>
</dbReference>
<protein>
    <recommendedName>
        <fullName evidence="1">Calcineurin-like phosphoesterase domain-containing protein</fullName>
    </recommendedName>
</protein>
<sequence>MIKARKARTAATARSNGNFYTQSKKLLLQKLRSSSFDPNHYRIVYMGDSWAAEGNNTGVAVLNEALNVTGRTKPLYTLHGGDAVFTGSKEQLNFFVKKVKSKIPSIPLFVSVGNHEATFQNGTSSLTNFKNIIGPKELHFVVRTPFVKVIALSSVSANGGHPYGLSQSELNFLKKELNTNVKNIIITTHVPPSDWEVGRAQFNKLIQKNNVKLLIFSHVHAYRKFKYQGKDAIISGGAGAALDKNQINHILILTVRNGNITTKKVPISWQL</sequence>